<dbReference type="InterPro" id="IPR027417">
    <property type="entry name" value="P-loop_NTPase"/>
</dbReference>
<dbReference type="EMBL" id="FOUB01000022">
    <property type="protein sequence ID" value="SFM30409.1"/>
    <property type="molecule type" value="Genomic_DNA"/>
</dbReference>
<reference evidence="4" key="1">
    <citation type="submission" date="2016-10" db="EMBL/GenBank/DDBJ databases">
        <authorList>
            <person name="Varghese N."/>
            <person name="Submissions S."/>
        </authorList>
    </citation>
    <scope>NUCLEOTIDE SEQUENCE [LARGE SCALE GENOMIC DNA]</scope>
    <source>
        <strain evidence="4">Nm44</strain>
    </source>
</reference>
<feature type="compositionally biased region" description="Low complexity" evidence="1">
    <location>
        <begin position="259"/>
        <end position="271"/>
    </location>
</feature>
<dbReference type="Proteomes" id="UP000183287">
    <property type="component" value="Unassembled WGS sequence"/>
</dbReference>
<feature type="domain" description="Zona occludens toxin N-terminal" evidence="2">
    <location>
        <begin position="14"/>
        <end position="127"/>
    </location>
</feature>
<dbReference type="AlphaFoldDB" id="A0A1I4PRQ0"/>
<name>A0A1I4PRQ0_9PROT</name>
<evidence type="ECO:0000259" key="2">
    <source>
        <dbReference type="Pfam" id="PF05707"/>
    </source>
</evidence>
<accession>A0A1I4PRQ0</accession>
<dbReference type="OrthoDB" id="8809170at2"/>
<dbReference type="Pfam" id="PF05707">
    <property type="entry name" value="Zot"/>
    <property type="match status" value="1"/>
</dbReference>
<proteinExistence type="predicted"/>
<evidence type="ECO:0000256" key="1">
    <source>
        <dbReference type="SAM" id="MobiDB-lite"/>
    </source>
</evidence>
<gene>
    <name evidence="3" type="ORF">SAMN05421863_102243</name>
</gene>
<evidence type="ECO:0000313" key="3">
    <source>
        <dbReference type="EMBL" id="SFM30409.1"/>
    </source>
</evidence>
<sequence length="271" mass="30664">MTNEADAIFELNNIAEGSLIVIDEAWKLWPAAGRGKVSEDIEYLRMHRHHGLDFLLVAQSPNLIHAEVLCLVEKHLHITPTWSGRKIYEWPEYCSTPRLKTSKENAVKRPYRVPTKSFELYESASIHTKPSKTIPFKLWTSIAAIVAAPLLVYYSYDRIMSRLEPQETQLAAKDNKEIETPKPTSPINQNIPVMPAIPLRVTNAIVSDQVDWSKVMSCVSSESKCICYGYSVEKLAIPNETCRSAVKHGWPRKQDPASQNTTQQITTVTTM</sequence>
<keyword evidence="4" id="KW-1185">Reference proteome</keyword>
<dbReference type="RefSeq" id="WP_074905393.1">
    <property type="nucleotide sequence ID" value="NZ_FOUB01000022.1"/>
</dbReference>
<protein>
    <submittedName>
        <fullName evidence="3">Zona occludens toxin</fullName>
    </submittedName>
</protein>
<dbReference type="Gene3D" id="3.40.50.300">
    <property type="entry name" value="P-loop containing nucleotide triphosphate hydrolases"/>
    <property type="match status" value="1"/>
</dbReference>
<feature type="region of interest" description="Disordered" evidence="1">
    <location>
        <begin position="249"/>
        <end position="271"/>
    </location>
</feature>
<dbReference type="InterPro" id="IPR008900">
    <property type="entry name" value="Zot_N"/>
</dbReference>
<evidence type="ECO:0000313" key="4">
    <source>
        <dbReference type="Proteomes" id="UP000183287"/>
    </source>
</evidence>
<organism evidence="3 4">
    <name type="scientific">Nitrosomonas communis</name>
    <dbReference type="NCBI Taxonomy" id="44574"/>
    <lineage>
        <taxon>Bacteria</taxon>
        <taxon>Pseudomonadati</taxon>
        <taxon>Pseudomonadota</taxon>
        <taxon>Betaproteobacteria</taxon>
        <taxon>Nitrosomonadales</taxon>
        <taxon>Nitrosomonadaceae</taxon>
        <taxon>Nitrosomonas</taxon>
    </lineage>
</organism>